<dbReference type="AlphaFoldDB" id="A0AAV2NUS4"/>
<keyword evidence="2" id="KW-1185">Reference proteome</keyword>
<evidence type="ECO:0000313" key="2">
    <source>
        <dbReference type="Proteomes" id="UP001497644"/>
    </source>
</evidence>
<reference evidence="1" key="1">
    <citation type="submission" date="2024-04" db="EMBL/GenBank/DDBJ databases">
        <authorList>
            <consortium name="Molecular Ecology Group"/>
        </authorList>
    </citation>
    <scope>NUCLEOTIDE SEQUENCE</scope>
</reference>
<gene>
    <name evidence="1" type="ORF">LPLAT_LOCUS9258</name>
</gene>
<name>A0AAV2NUS4_9HYME</name>
<accession>A0AAV2NUS4</accession>
<proteinExistence type="predicted"/>
<dbReference type="EMBL" id="OZ034827">
    <property type="protein sequence ID" value="CAL1683553.1"/>
    <property type="molecule type" value="Genomic_DNA"/>
</dbReference>
<sequence length="76" mass="8574">MDRQSSRGVAVEVEKIWTEVAENEPKTFTADAKQRSLSRECLYGDLSSRKSEPPPRLAYILRVMAAAVSYNRTKSP</sequence>
<evidence type="ECO:0000313" key="1">
    <source>
        <dbReference type="EMBL" id="CAL1683553.1"/>
    </source>
</evidence>
<protein>
    <submittedName>
        <fullName evidence="1">Uncharacterized protein</fullName>
    </submittedName>
</protein>
<organism evidence="1 2">
    <name type="scientific">Lasius platythorax</name>
    <dbReference type="NCBI Taxonomy" id="488582"/>
    <lineage>
        <taxon>Eukaryota</taxon>
        <taxon>Metazoa</taxon>
        <taxon>Ecdysozoa</taxon>
        <taxon>Arthropoda</taxon>
        <taxon>Hexapoda</taxon>
        <taxon>Insecta</taxon>
        <taxon>Pterygota</taxon>
        <taxon>Neoptera</taxon>
        <taxon>Endopterygota</taxon>
        <taxon>Hymenoptera</taxon>
        <taxon>Apocrita</taxon>
        <taxon>Aculeata</taxon>
        <taxon>Formicoidea</taxon>
        <taxon>Formicidae</taxon>
        <taxon>Formicinae</taxon>
        <taxon>Lasius</taxon>
        <taxon>Lasius</taxon>
    </lineage>
</organism>
<dbReference type="Proteomes" id="UP001497644">
    <property type="component" value="Chromosome 4"/>
</dbReference>